<dbReference type="Pfam" id="PF03109">
    <property type="entry name" value="ABC1"/>
    <property type="match status" value="1"/>
</dbReference>
<evidence type="ECO:0000256" key="1">
    <source>
        <dbReference type="ARBA" id="ARBA00009670"/>
    </source>
</evidence>
<dbReference type="InterPro" id="IPR011009">
    <property type="entry name" value="Kinase-like_dom_sf"/>
</dbReference>
<comment type="similarity">
    <text evidence="1">Belongs to the protein kinase superfamily. ADCK protein kinase family.</text>
</comment>
<dbReference type="InterPro" id="IPR050154">
    <property type="entry name" value="UbiB_kinase"/>
</dbReference>
<reference evidence="3" key="1">
    <citation type="submission" date="2018-05" db="EMBL/GenBank/DDBJ databases">
        <authorList>
            <person name="Lanie J.A."/>
            <person name="Ng W.-L."/>
            <person name="Kazmierczak K.M."/>
            <person name="Andrzejewski T.M."/>
            <person name="Davidsen T.M."/>
            <person name="Wayne K.J."/>
            <person name="Tettelin H."/>
            <person name="Glass J.I."/>
            <person name="Rusch D."/>
            <person name="Podicherti R."/>
            <person name="Tsui H.-C.T."/>
            <person name="Winkler M.E."/>
        </authorList>
    </citation>
    <scope>NUCLEOTIDE SEQUENCE</scope>
</reference>
<feature type="domain" description="ABC1 atypical kinase-like" evidence="2">
    <location>
        <begin position="89"/>
        <end position="160"/>
    </location>
</feature>
<dbReference type="AlphaFoldDB" id="A0A382XFN4"/>
<proteinExistence type="inferred from homology"/>
<evidence type="ECO:0000313" key="3">
    <source>
        <dbReference type="EMBL" id="SVD69987.1"/>
    </source>
</evidence>
<dbReference type="PANTHER" id="PTHR10566:SF113">
    <property type="entry name" value="PROTEIN ACTIVITY OF BC1 COMPLEX KINASE 7, CHLOROPLASTIC"/>
    <property type="match status" value="1"/>
</dbReference>
<sequence>MLFKIGRKLSTSGALTSIYEIYNPPAVLKIFFFIIGLSLEDKKNEKNLSSGVKLCNALQNMGTTFIKLGQFLATRPDIIGEKTSKELEKLQDKLPAFDLSDAKNILKDELGENNFNKIIDISKPIAAASIAQVHFATINVGEGSKKVAIKILRPNIEEIFN</sequence>
<name>A0A382XFN4_9ZZZZ</name>
<protein>
    <recommendedName>
        <fullName evidence="2">ABC1 atypical kinase-like domain-containing protein</fullName>
    </recommendedName>
</protein>
<gene>
    <name evidence="3" type="ORF">METZ01_LOCUS422841</name>
</gene>
<organism evidence="3">
    <name type="scientific">marine metagenome</name>
    <dbReference type="NCBI Taxonomy" id="408172"/>
    <lineage>
        <taxon>unclassified sequences</taxon>
        <taxon>metagenomes</taxon>
        <taxon>ecological metagenomes</taxon>
    </lineage>
</organism>
<dbReference type="SUPFAM" id="SSF56112">
    <property type="entry name" value="Protein kinase-like (PK-like)"/>
    <property type="match status" value="1"/>
</dbReference>
<evidence type="ECO:0000259" key="2">
    <source>
        <dbReference type="Pfam" id="PF03109"/>
    </source>
</evidence>
<dbReference type="PANTHER" id="PTHR10566">
    <property type="entry name" value="CHAPERONE-ACTIVITY OF BC1 COMPLEX CABC1 -RELATED"/>
    <property type="match status" value="1"/>
</dbReference>
<accession>A0A382XFN4</accession>
<dbReference type="EMBL" id="UINC01167462">
    <property type="protein sequence ID" value="SVD69987.1"/>
    <property type="molecule type" value="Genomic_DNA"/>
</dbReference>
<feature type="non-terminal residue" evidence="3">
    <location>
        <position position="161"/>
    </location>
</feature>
<dbReference type="InterPro" id="IPR004147">
    <property type="entry name" value="ABC1_dom"/>
</dbReference>